<dbReference type="EMBL" id="CAKOFQ010009275">
    <property type="protein sequence ID" value="CAH2017416.1"/>
    <property type="molecule type" value="Genomic_DNA"/>
</dbReference>
<keyword evidence="2" id="KW-1185">Reference proteome</keyword>
<proteinExistence type="predicted"/>
<protein>
    <submittedName>
        <fullName evidence="1">Uncharacterized protein</fullName>
    </submittedName>
</protein>
<dbReference type="AlphaFoldDB" id="A0A9P0VQS2"/>
<sequence>DHCYLDDIPSANAEIRNIFLYLSASEEGRNIKFLLPNTFTKVVSFVMKKYKQINRASYLVIIGDEKTDISRKTQLMKETRHGGIEEVKAAVTKMLNGLTAEDYQGCFDRRSSDGSVVYS</sequence>
<comment type="caution">
    <text evidence="1">The sequence shown here is derived from an EMBL/GenBank/DDBJ whole genome shotgun (WGS) entry which is preliminary data.</text>
</comment>
<name>A0A9P0VQS2_ACAOB</name>
<gene>
    <name evidence="1" type="ORF">ACAOBT_LOCUS36006</name>
</gene>
<accession>A0A9P0VQS2</accession>
<reference evidence="1" key="1">
    <citation type="submission" date="2022-03" db="EMBL/GenBank/DDBJ databases">
        <authorList>
            <person name="Sayadi A."/>
        </authorList>
    </citation>
    <scope>NUCLEOTIDE SEQUENCE</scope>
</reference>
<feature type="non-terminal residue" evidence="1">
    <location>
        <position position="1"/>
    </location>
</feature>
<organism evidence="1 2">
    <name type="scientific">Acanthoscelides obtectus</name>
    <name type="common">Bean weevil</name>
    <name type="synonym">Bruchus obtectus</name>
    <dbReference type="NCBI Taxonomy" id="200917"/>
    <lineage>
        <taxon>Eukaryota</taxon>
        <taxon>Metazoa</taxon>
        <taxon>Ecdysozoa</taxon>
        <taxon>Arthropoda</taxon>
        <taxon>Hexapoda</taxon>
        <taxon>Insecta</taxon>
        <taxon>Pterygota</taxon>
        <taxon>Neoptera</taxon>
        <taxon>Endopterygota</taxon>
        <taxon>Coleoptera</taxon>
        <taxon>Polyphaga</taxon>
        <taxon>Cucujiformia</taxon>
        <taxon>Chrysomeloidea</taxon>
        <taxon>Chrysomelidae</taxon>
        <taxon>Bruchinae</taxon>
        <taxon>Bruchini</taxon>
        <taxon>Acanthoscelides</taxon>
    </lineage>
</organism>
<evidence type="ECO:0000313" key="2">
    <source>
        <dbReference type="Proteomes" id="UP001152888"/>
    </source>
</evidence>
<dbReference type="OrthoDB" id="10017160at2759"/>
<evidence type="ECO:0000313" key="1">
    <source>
        <dbReference type="EMBL" id="CAH2017416.1"/>
    </source>
</evidence>
<dbReference type="Proteomes" id="UP001152888">
    <property type="component" value="Unassembled WGS sequence"/>
</dbReference>